<evidence type="ECO:0000256" key="9">
    <source>
        <dbReference type="ARBA" id="ARBA00025674"/>
    </source>
</evidence>
<dbReference type="Gene3D" id="3.30.1460.50">
    <property type="match status" value="1"/>
</dbReference>
<evidence type="ECO:0000313" key="14">
    <source>
        <dbReference type="Proteomes" id="UP000422736"/>
    </source>
</evidence>
<dbReference type="PANTHER" id="PTHR12866">
    <property type="entry name" value="UBIQUITIN-LIKE-CONJUGATING ENZYME ATG3"/>
    <property type="match status" value="1"/>
</dbReference>
<evidence type="ECO:0000256" key="7">
    <source>
        <dbReference type="ARBA" id="ARBA00022927"/>
    </source>
</evidence>
<accession>A0ABX6EXN6</accession>
<keyword evidence="4" id="KW-0813">Transport</keyword>
<evidence type="ECO:0000256" key="3">
    <source>
        <dbReference type="ARBA" id="ARBA00018067"/>
    </source>
</evidence>
<keyword evidence="7" id="KW-0653">Protein transport</keyword>
<evidence type="ECO:0000256" key="6">
    <source>
        <dbReference type="ARBA" id="ARBA00022786"/>
    </source>
</evidence>
<evidence type="ECO:0000256" key="11">
    <source>
        <dbReference type="ARBA" id="ARBA00033139"/>
    </source>
</evidence>
<evidence type="ECO:0000256" key="1">
    <source>
        <dbReference type="ARBA" id="ARBA00004496"/>
    </source>
</evidence>
<gene>
    <name evidence="13" type="primary">ATG3</name>
    <name evidence="13" type="ORF">FIM1_3831</name>
</gene>
<name>A0ABX6EXN6_KLUMA</name>
<evidence type="ECO:0000256" key="12">
    <source>
        <dbReference type="SAM" id="MobiDB-lite"/>
    </source>
</evidence>
<feature type="region of interest" description="Disordered" evidence="12">
    <location>
        <begin position="89"/>
        <end position="143"/>
    </location>
</feature>
<feature type="compositionally biased region" description="Acidic residues" evidence="12">
    <location>
        <begin position="131"/>
        <end position="143"/>
    </location>
</feature>
<reference evidence="13 14" key="1">
    <citation type="submission" date="2016-03" db="EMBL/GenBank/DDBJ databases">
        <title>How can Kluyveromyces marxianus grow so fast - potential evolutionary course in Saccharomyces Complex revealed by comparative genomics.</title>
        <authorList>
            <person name="Mo W."/>
            <person name="Lu W."/>
            <person name="Yang X."/>
            <person name="Qi J."/>
            <person name="Lv H."/>
        </authorList>
    </citation>
    <scope>NUCLEOTIDE SEQUENCE [LARGE SCALE GENOMIC DNA]</scope>
    <source>
        <strain evidence="13 14">FIM1</strain>
    </source>
</reference>
<keyword evidence="5" id="KW-0963">Cytoplasm</keyword>
<keyword evidence="14" id="KW-1185">Reference proteome</keyword>
<evidence type="ECO:0000256" key="4">
    <source>
        <dbReference type="ARBA" id="ARBA00022448"/>
    </source>
</evidence>
<proteinExistence type="inferred from homology"/>
<evidence type="ECO:0000256" key="5">
    <source>
        <dbReference type="ARBA" id="ARBA00022490"/>
    </source>
</evidence>
<comment type="function">
    <text evidence="9">E2 conjugating enzyme required for the cytoplasm to vacuole transport (Cvt) and autophagy. Required for selective autophagic degradation of the nucleus (nucleophagy) as well as for mitophagy which contributes to regulate mitochondrial quantity and quality by eliminating the mitochondria to a basal level to fulfill cellular energy requirements and preventing excess ROS production. Responsible for the E2-like covalent binding of phosphatidylethanolamine to the C-terminal Gly of ATG8. The ATG12-ATG5 conjugate plays a role of an E3 and promotes the transfer of ATG8 from ATG3 to phosphatidylethanolamine (PE). This step is required for the membrane association of ATG8. The formation of the ATG8-phosphatidylethanolamine conjugate is essential for autophagy and for the cytoplasm to vacuole transport (Cvt). The ATG8-PE conjugate mediates tethering between adjacent membranes and stimulates membrane hemifusion, leading to expansion of the autophagosomal membrane during autophagy.</text>
</comment>
<protein>
    <recommendedName>
        <fullName evidence="3">Autophagy-related protein 3</fullName>
    </recommendedName>
    <alternativeName>
        <fullName evidence="10 11">Autophagy-related E2-like conjugation enzyme ATG3</fullName>
    </alternativeName>
</protein>
<dbReference type="PANTHER" id="PTHR12866:SF2">
    <property type="entry name" value="UBIQUITIN-LIKE-CONJUGATING ENZYME ATG3"/>
    <property type="match status" value="1"/>
</dbReference>
<feature type="compositionally biased region" description="Basic and acidic residues" evidence="12">
    <location>
        <begin position="106"/>
        <end position="120"/>
    </location>
</feature>
<dbReference type="Pfam" id="PF03987">
    <property type="entry name" value="Autophagy_act_C"/>
    <property type="match status" value="1"/>
</dbReference>
<keyword evidence="8" id="KW-0072">Autophagy</keyword>
<evidence type="ECO:0000256" key="2">
    <source>
        <dbReference type="ARBA" id="ARBA00007683"/>
    </source>
</evidence>
<evidence type="ECO:0000256" key="8">
    <source>
        <dbReference type="ARBA" id="ARBA00023006"/>
    </source>
</evidence>
<organism evidence="13 14">
    <name type="scientific">Kluyveromyces marxianus</name>
    <name type="common">Yeast</name>
    <name type="synonym">Candida kefyr</name>
    <dbReference type="NCBI Taxonomy" id="4911"/>
    <lineage>
        <taxon>Eukaryota</taxon>
        <taxon>Fungi</taxon>
        <taxon>Dikarya</taxon>
        <taxon>Ascomycota</taxon>
        <taxon>Saccharomycotina</taxon>
        <taxon>Saccharomycetes</taxon>
        <taxon>Saccharomycetales</taxon>
        <taxon>Saccharomycetaceae</taxon>
        <taxon>Kluyveromyces</taxon>
    </lineage>
</organism>
<evidence type="ECO:0000313" key="13">
    <source>
        <dbReference type="EMBL" id="QGN17100.1"/>
    </source>
</evidence>
<dbReference type="EMBL" id="CP015059">
    <property type="protein sequence ID" value="QGN17100.1"/>
    <property type="molecule type" value="Genomic_DNA"/>
</dbReference>
<reference evidence="13 14" key="2">
    <citation type="submission" date="2019-11" db="EMBL/GenBank/DDBJ databases">
        <authorList>
            <person name="Lu H."/>
        </authorList>
    </citation>
    <scope>NUCLEOTIDE SEQUENCE [LARGE SCALE GENOMIC DNA]</scope>
    <source>
        <strain evidence="13 14">FIM1</strain>
    </source>
</reference>
<sequence length="308" mass="35532">MLRSTLSNWREYLTPITHTSTFETTGQLTPEEFVKAGDYLVHMFPTWRWNGTDYNNVSYKDFLPKEKQFLITRKVPCKLRASNFVETQTTETRDVGDGWELEGQSEGERESGREDTKSNEEALASNIEDLQIVDDDESEGGGDEEQLLQNELADDDDDIVDIKPSTLRYYDLYITYSTSYRVPKMYLRGFANEGTPLSPDQMFEDIAPDYRSKTATIEPLPFFKGNQISVSIHPCKHANVMKVLMEKVRASRHRARDTEAQKNAEEDWEDLQSDIDDGLRVDQYLVVFLKFITSVTPGIEHDYTMEGW</sequence>
<comment type="similarity">
    <text evidence="2">Belongs to the ATG3 family.</text>
</comment>
<evidence type="ECO:0000256" key="10">
    <source>
        <dbReference type="ARBA" id="ARBA00032144"/>
    </source>
</evidence>
<dbReference type="InterPro" id="IPR007135">
    <property type="entry name" value="Atg3/Atg10"/>
</dbReference>
<dbReference type="Proteomes" id="UP000422736">
    <property type="component" value="Chromosome 6"/>
</dbReference>
<comment type="subcellular location">
    <subcellularLocation>
        <location evidence="1">Cytoplasm</location>
    </subcellularLocation>
</comment>
<keyword evidence="6" id="KW-0833">Ubl conjugation pathway</keyword>